<feature type="compositionally biased region" description="Acidic residues" evidence="1">
    <location>
        <begin position="444"/>
        <end position="453"/>
    </location>
</feature>
<evidence type="ECO:0000256" key="1">
    <source>
        <dbReference type="SAM" id="MobiDB-lite"/>
    </source>
</evidence>
<reference evidence="2 3" key="1">
    <citation type="submission" date="2009-11" db="EMBL/GenBank/DDBJ databases">
        <title>Annotation of Allomyces macrogynus ATCC 38327.</title>
        <authorList>
            <consortium name="The Broad Institute Genome Sequencing Platform"/>
            <person name="Russ C."/>
            <person name="Cuomo C."/>
            <person name="Burger G."/>
            <person name="Gray M.W."/>
            <person name="Holland P.W.H."/>
            <person name="King N."/>
            <person name="Lang F.B.F."/>
            <person name="Roger A.J."/>
            <person name="Ruiz-Trillo I."/>
            <person name="Young S.K."/>
            <person name="Zeng Q."/>
            <person name="Gargeya S."/>
            <person name="Fitzgerald M."/>
            <person name="Haas B."/>
            <person name="Abouelleil A."/>
            <person name="Alvarado L."/>
            <person name="Arachchi H.M."/>
            <person name="Berlin A."/>
            <person name="Chapman S.B."/>
            <person name="Gearin G."/>
            <person name="Goldberg J."/>
            <person name="Griggs A."/>
            <person name="Gujja S."/>
            <person name="Hansen M."/>
            <person name="Heiman D."/>
            <person name="Howarth C."/>
            <person name="Larimer J."/>
            <person name="Lui A."/>
            <person name="MacDonald P.J.P."/>
            <person name="McCowen C."/>
            <person name="Montmayeur A."/>
            <person name="Murphy C."/>
            <person name="Neiman D."/>
            <person name="Pearson M."/>
            <person name="Priest M."/>
            <person name="Roberts A."/>
            <person name="Saif S."/>
            <person name="Shea T."/>
            <person name="Sisk P."/>
            <person name="Stolte C."/>
            <person name="Sykes S."/>
            <person name="Wortman J."/>
            <person name="Nusbaum C."/>
            <person name="Birren B."/>
        </authorList>
    </citation>
    <scope>NUCLEOTIDE SEQUENCE [LARGE SCALE GENOMIC DNA]</scope>
    <source>
        <strain evidence="2 3">ATCC 38327</strain>
    </source>
</reference>
<dbReference type="PANTHER" id="PTHR14663">
    <property type="entry name" value="METHYLTRANSFERASE NSUN7-RELATED"/>
    <property type="match status" value="1"/>
</dbReference>
<dbReference type="AlphaFoldDB" id="A0A0L0T405"/>
<evidence type="ECO:0000313" key="3">
    <source>
        <dbReference type="Proteomes" id="UP000054350"/>
    </source>
</evidence>
<organism evidence="2 3">
    <name type="scientific">Allomyces macrogynus (strain ATCC 38327)</name>
    <name type="common">Allomyces javanicus var. macrogynus</name>
    <dbReference type="NCBI Taxonomy" id="578462"/>
    <lineage>
        <taxon>Eukaryota</taxon>
        <taxon>Fungi</taxon>
        <taxon>Fungi incertae sedis</taxon>
        <taxon>Blastocladiomycota</taxon>
        <taxon>Blastocladiomycetes</taxon>
        <taxon>Blastocladiales</taxon>
        <taxon>Blastocladiaceae</taxon>
        <taxon>Allomyces</taxon>
    </lineage>
</organism>
<dbReference type="EMBL" id="GG745361">
    <property type="protein sequence ID" value="KNE69538.1"/>
    <property type="molecule type" value="Genomic_DNA"/>
</dbReference>
<dbReference type="Gene3D" id="3.40.50.150">
    <property type="entry name" value="Vaccinia Virus protein VP39"/>
    <property type="match status" value="1"/>
</dbReference>
<feature type="compositionally biased region" description="Pro residues" evidence="1">
    <location>
        <begin position="644"/>
        <end position="653"/>
    </location>
</feature>
<feature type="compositionally biased region" description="Basic residues" evidence="1">
    <location>
        <begin position="556"/>
        <end position="566"/>
    </location>
</feature>
<keyword evidence="3" id="KW-1185">Reference proteome</keyword>
<sequence>MSESSLSQVQSGSLSSCHSLFSSFRQLTDAEYLRCANLLQHLTASYGSSSPKSSTSFLSASRDIHDDDTDHGAPLPTHLVNFVFAVVKYMAALDQMLLDTDFLVHYHDLIPSLPLVKIMLFQYLSSSFNSTQLLLDDNGPHPPIIAAAAAALTASRTKLHAAYARIRIAKHALGASDDERLGNLVDWSAEQQVESAPVAFRLRHGLSLEQLSNELAWPEDAAEKDPHFPDIILVPPCYVADVLESRAFAEGKVVLQDRASMVPVQVVLERCHGPADHAWTVLESRARMANRVLMWADLTPHHVVVASGIGGEREEVPGLGADARERIEFAPTAFLDMASGNGDDDGGCAPDVVVVEPANSLSAVLDEKHFMLQEALIKPREECDAASVDKLVERQRRELMHAMKFPTARYILYATRSVHAEENEAVVDACLASQTDWRAVPLDDDEEDDEQDDHGEGLNDLEHTHPHDRATASRHATSRPGSPPAATSPYLSICPDPPRVTNGLFIALLERRSLSTATDTDAVDDHECEDEVEPIELTEPADPTTDPTPSPPPRKSSAKKKKKKKVPVWLRQPVWRGAGTRAPWQRLPALAADSATAPANLVVEGMSVATPAVAVESDSAVPKSVHGSTTSLNGGAVGKKRPAFPVPNPRPWK</sequence>
<evidence type="ECO:0000313" key="2">
    <source>
        <dbReference type="EMBL" id="KNE69538.1"/>
    </source>
</evidence>
<dbReference type="OrthoDB" id="5573989at2759"/>
<dbReference type="InterPro" id="IPR029063">
    <property type="entry name" value="SAM-dependent_MTases_sf"/>
</dbReference>
<feature type="region of interest" description="Disordered" evidence="1">
    <location>
        <begin position="516"/>
        <end position="582"/>
    </location>
</feature>
<name>A0A0L0T405_ALLM3</name>
<proteinExistence type="predicted"/>
<dbReference type="VEuPathDB" id="FungiDB:AMAG_14102"/>
<gene>
    <name evidence="2" type="ORF">AMAG_14102</name>
</gene>
<reference evidence="3" key="2">
    <citation type="submission" date="2009-11" db="EMBL/GenBank/DDBJ databases">
        <title>The Genome Sequence of Allomyces macrogynus strain ATCC 38327.</title>
        <authorList>
            <consortium name="The Broad Institute Genome Sequencing Platform"/>
            <person name="Russ C."/>
            <person name="Cuomo C."/>
            <person name="Shea T."/>
            <person name="Young S.K."/>
            <person name="Zeng Q."/>
            <person name="Koehrsen M."/>
            <person name="Haas B."/>
            <person name="Borodovsky M."/>
            <person name="Guigo R."/>
            <person name="Alvarado L."/>
            <person name="Berlin A."/>
            <person name="Borenstein D."/>
            <person name="Chen Z."/>
            <person name="Engels R."/>
            <person name="Freedman E."/>
            <person name="Gellesch M."/>
            <person name="Goldberg J."/>
            <person name="Griggs A."/>
            <person name="Gujja S."/>
            <person name="Heiman D."/>
            <person name="Hepburn T."/>
            <person name="Howarth C."/>
            <person name="Jen D."/>
            <person name="Larson L."/>
            <person name="Lewis B."/>
            <person name="Mehta T."/>
            <person name="Park D."/>
            <person name="Pearson M."/>
            <person name="Roberts A."/>
            <person name="Saif S."/>
            <person name="Shenoy N."/>
            <person name="Sisk P."/>
            <person name="Stolte C."/>
            <person name="Sykes S."/>
            <person name="Walk T."/>
            <person name="White J."/>
            <person name="Yandava C."/>
            <person name="Burger G."/>
            <person name="Gray M.W."/>
            <person name="Holland P.W.H."/>
            <person name="King N."/>
            <person name="Lang F.B.F."/>
            <person name="Roger A.J."/>
            <person name="Ruiz-Trillo I."/>
            <person name="Lander E."/>
            <person name="Nusbaum C."/>
        </authorList>
    </citation>
    <scope>NUCLEOTIDE SEQUENCE [LARGE SCALE GENOMIC DNA]</scope>
    <source>
        <strain evidence="3">ATCC 38327</strain>
    </source>
</reference>
<evidence type="ECO:0008006" key="4">
    <source>
        <dbReference type="Google" id="ProtNLM"/>
    </source>
</evidence>
<feature type="compositionally biased region" description="Acidic residues" evidence="1">
    <location>
        <begin position="521"/>
        <end position="536"/>
    </location>
</feature>
<feature type="region of interest" description="Disordered" evidence="1">
    <location>
        <begin position="444"/>
        <end position="494"/>
    </location>
</feature>
<dbReference type="STRING" id="578462.A0A0L0T405"/>
<dbReference type="InterPro" id="IPR042620">
    <property type="entry name" value="NSUN7"/>
</dbReference>
<dbReference type="Proteomes" id="UP000054350">
    <property type="component" value="Unassembled WGS sequence"/>
</dbReference>
<dbReference type="eggNOG" id="KOG2360">
    <property type="taxonomic scope" value="Eukaryota"/>
</dbReference>
<feature type="compositionally biased region" description="Basic and acidic residues" evidence="1">
    <location>
        <begin position="454"/>
        <end position="471"/>
    </location>
</feature>
<feature type="region of interest" description="Disordered" evidence="1">
    <location>
        <begin position="618"/>
        <end position="653"/>
    </location>
</feature>
<accession>A0A0L0T405</accession>
<protein>
    <recommendedName>
        <fullName evidence="4">SAM-dependent MTase RsmB/NOP-type domain-containing protein</fullName>
    </recommendedName>
</protein>
<dbReference type="PANTHER" id="PTHR14663:SF2">
    <property type="entry name" value="METHYLTRANSFERASE NSUN7-RELATED"/>
    <property type="match status" value="1"/>
</dbReference>